<organism evidence="2 3">
    <name type="scientific">Babesia microti (strain RI)</name>
    <dbReference type="NCBI Taxonomy" id="1133968"/>
    <lineage>
        <taxon>Eukaryota</taxon>
        <taxon>Sar</taxon>
        <taxon>Alveolata</taxon>
        <taxon>Apicomplexa</taxon>
        <taxon>Aconoidasida</taxon>
        <taxon>Piroplasmida</taxon>
        <taxon>Babesiidae</taxon>
        <taxon>Babesia</taxon>
    </lineage>
</organism>
<dbReference type="InterPro" id="IPR040955">
    <property type="entry name" value="IMP2_N"/>
</dbReference>
<name>I7J6A4_BABMR</name>
<reference evidence="2 3" key="2">
    <citation type="journal article" date="2013" name="PLoS ONE">
        <title>Whole genome mapping and re-organization of the nuclear and mitochondrial genomes of Babesia microti isolates.</title>
        <authorList>
            <person name="Cornillot E."/>
            <person name="Dassouli A."/>
            <person name="Garg A."/>
            <person name="Pachikara N."/>
            <person name="Randazzo S."/>
            <person name="Depoix D."/>
            <person name="Carcy B."/>
            <person name="Delbecq S."/>
            <person name="Frutos R."/>
            <person name="Silva J.C."/>
            <person name="Sutton R."/>
            <person name="Krause P.J."/>
            <person name="Mamoun C.B."/>
        </authorList>
    </citation>
    <scope>NUCLEOTIDE SEQUENCE [LARGE SCALE GENOMIC DNA]</scope>
    <source>
        <strain evidence="2 3">RI</strain>
    </source>
</reference>
<dbReference type="OrthoDB" id="372931at2759"/>
<sequence>MVNGVYRVVQELLGRSLLGIAAVKSLSPKSPVILTLLQLINLRYIMKSVIDLVDYLIGFSFFSCCSDPPDKRIKTVQTPETSTTSCIEPDSADELFPLSQTSSVENLDELHDSCSQGDQYLTDLTDKENTDVLIDGIGSSACYEAITDVKIAAKHVAKVSNIQARRARRMGSHLRKVNYTGAVGAPPPYELQEIIAPLNTKLPSNTAIAGGIYLTYSLTGNGSLTRIYSTSEPKLDEDTVIIAYSMPKKMISSFKYEKGSELLIGNLGKVLTSHFVNDRKPFYTAWIDYIKVANSYNSTLYLLPEFSVSPPPKVQIVCIKKGDKTISGLPVDAPIVLDEYDVIAALPPGIGAIKIGTTTRSQLLCLTTRFGAIVEL</sequence>
<proteinExistence type="predicted"/>
<evidence type="ECO:0000313" key="2">
    <source>
        <dbReference type="EMBL" id="CCF73627.1"/>
    </source>
</evidence>
<dbReference type="VEuPathDB" id="PiroplasmaDB:BMR1_02g02345"/>
<dbReference type="KEGG" id="bmic:BMR1_02g02345"/>
<dbReference type="GeneID" id="24424255"/>
<accession>I7J6A4</accession>
<dbReference type="Proteomes" id="UP000002899">
    <property type="component" value="Chromosome II"/>
</dbReference>
<dbReference type="EMBL" id="FO082872">
    <property type="protein sequence ID" value="CCF73627.1"/>
    <property type="molecule type" value="Genomic_DNA"/>
</dbReference>
<dbReference type="RefSeq" id="XP_012648236.1">
    <property type="nucleotide sequence ID" value="XM_012792782.1"/>
</dbReference>
<gene>
    <name evidence="2" type="ORF">BMR1_02g02345</name>
</gene>
<feature type="domain" description="Immune mapped protein 2 N-terminal" evidence="1">
    <location>
        <begin position="211"/>
        <end position="303"/>
    </location>
</feature>
<dbReference type="Pfam" id="PF18590">
    <property type="entry name" value="IMP2_N"/>
    <property type="match status" value="1"/>
</dbReference>
<dbReference type="AlphaFoldDB" id="I7J6A4"/>
<keyword evidence="3" id="KW-1185">Reference proteome</keyword>
<protein>
    <recommendedName>
        <fullName evidence="1">Immune mapped protein 2 N-terminal domain-containing protein</fullName>
    </recommendedName>
</protein>
<reference evidence="2 3" key="1">
    <citation type="journal article" date="2012" name="Nucleic Acids Res.">
        <title>Sequencing of the smallest Apicomplexan genome from the human pathogen Babesia microti.</title>
        <authorList>
            <person name="Cornillot E."/>
            <person name="Hadj-Kaddour K."/>
            <person name="Dassouli A."/>
            <person name="Noel B."/>
            <person name="Ranwez V."/>
            <person name="Vacherie B."/>
            <person name="Augagneur Y."/>
            <person name="Bres V."/>
            <person name="Duclos A."/>
            <person name="Randazzo S."/>
            <person name="Carcy B."/>
            <person name="Debierre-Grockiego F."/>
            <person name="Delbecq S."/>
            <person name="Moubri-Menage K."/>
            <person name="Shams-Eldin H."/>
            <person name="Usmani-Brown S."/>
            <person name="Bringaud F."/>
            <person name="Wincker P."/>
            <person name="Vivares C.P."/>
            <person name="Schwarz R.T."/>
            <person name="Schetters T.P."/>
            <person name="Krause P.J."/>
            <person name="Gorenflot A."/>
            <person name="Berry V."/>
            <person name="Barbe V."/>
            <person name="Ben Mamoun C."/>
        </authorList>
    </citation>
    <scope>NUCLEOTIDE SEQUENCE [LARGE SCALE GENOMIC DNA]</scope>
    <source>
        <strain evidence="2 3">RI</strain>
    </source>
</reference>
<reference evidence="2 3" key="3">
    <citation type="journal article" date="2016" name="Sci. Rep.">
        <title>Genome-wide diversity and gene expression profiling of Babesia microti isolates identify polymorphic genes that mediate host-pathogen interactions.</title>
        <authorList>
            <person name="Silva J.C."/>
            <person name="Cornillot E."/>
            <person name="McCracken C."/>
            <person name="Usmani-Brown S."/>
            <person name="Dwivedi A."/>
            <person name="Ifeonu O.O."/>
            <person name="Crabtree J."/>
            <person name="Gotia H.T."/>
            <person name="Virji A.Z."/>
            <person name="Reynes C."/>
            <person name="Colinge J."/>
            <person name="Kumar V."/>
            <person name="Lawres L."/>
            <person name="Pazzi J.E."/>
            <person name="Pablo J.V."/>
            <person name="Hung C."/>
            <person name="Brancato J."/>
            <person name="Kumari P."/>
            <person name="Orvis J."/>
            <person name="Tretina K."/>
            <person name="Chibucos M."/>
            <person name="Ott S."/>
            <person name="Sadzewicz L."/>
            <person name="Sengamalay N."/>
            <person name="Shetty A.C."/>
            <person name="Su Q."/>
            <person name="Tallon L."/>
            <person name="Fraser C.M."/>
            <person name="Frutos R."/>
            <person name="Molina D.M."/>
            <person name="Krause P.J."/>
            <person name="Ben Mamoun C."/>
        </authorList>
    </citation>
    <scope>NUCLEOTIDE SEQUENCE [LARGE SCALE GENOMIC DNA]</scope>
    <source>
        <strain evidence="2 3">RI</strain>
    </source>
</reference>
<evidence type="ECO:0000259" key="1">
    <source>
        <dbReference type="Pfam" id="PF18590"/>
    </source>
</evidence>
<evidence type="ECO:0000313" key="3">
    <source>
        <dbReference type="Proteomes" id="UP000002899"/>
    </source>
</evidence>